<sequence>MAGLDFSGIQQFDPHSEPSLLASQWKEWLQRFKRCIVAFDIKDKARKRALLLYLAGPKVETIFATLSDTGEENDFDKAIENLTEHRASTCEFDNVEDEIKTQIVENCRSSRLRRKAFRDDPKLDDLIKYARALEISDHHAEEMEKQHRQEAVYQNTRRDFPPRDVEGKQAQTCYNCGGTYPHQGRPCPAAGKTCHNCSKTGHFGRVCKSEQKPISRKPRMPQDQYKSKANKLNALNQNRQQQPLSTEPTVQGEPEVSDSDSNEDIFAVSRAKKVKQPPMTKLKINGVKVEFLIDTGASVNILTQKDYEFLCTNSNDQISLRKTKTRIYAFGSSEPVELKGKFEGTQGTTSILGCETSTNLRLITMNVNSVSKVSAVKSDSGTDTRIGKLKGHEQKIHINTNVPPVAQTNRRVPFHLRKQLDTWLDDYLQKDIIEPVSDESTDWEHNLRSLTLTEQRYSQTEREALAVVWGCERFHMYLIGAEFTICTDHKALEIMYSPKSKPPARIQRWALRLQQYKFNIIYRKGEGNPADLLSRQPLPVVYTEHCDIAEQYINFIEKNTIPKAMSIESIIAATAVDPEMQSAIECIQSGVWAKHHPFYAANGEAESFMKPLEKQSKAQQYTDKRRRARKANIEVGMKVLVKQERKNKFSTVFDPTPLTVTKVNGTKITAARHDLTTTRNVSHFKRFYSKDESADEQECDDSASDVTDDEDNNEQPQDIPRSSGKTRSLFFRHVDSIIFANREIRSLQSLLADYKHIVSDYGYAVGDIKSSYLKDLLLNEYQDTIGFKERSEMNKSVWVYDVGGGGNYIEAAISSFGISDEQLLQNVVQRLSKKIKDTSAVPWPPRIDHLEEGEELCELLLKLLTWLKQPKRKTVDLSPSTLSLASMITYHVTGQRTTTVINLGVNVHGMTRSKELVETLHKSGVCISYADTLLLYDHWALMDVKASTTCPQEIAYGRPAIVVVDNDDFKIDSLTGNATGAHRTNVMFVQPEKYEEKSDTRHTKKEISEQLSQMCAELTHVHQYKCPAGSKSEPPARPVIDMPVNGTSRQRARSVIHAMSRADNDSTRPSPHEQQVPAYSGAQSCRHPPGHKSKPYYHTTYNEPPSKPVMHDIMVKLVKAMCEKNIPFSFLVGDMPTYKTIVQLKAENSELFRDIIPILGAFHQQMSYINAIYKRFKGSGMAETLVAAEVIVEGSVDQALRGKHYRRGVRCIVLWREILIHQRLRAILEHQELSADVKENLDTLRNAFTETQEDLQKAHSNLEDDDDIKELINQVYKEPDMDMGDFWVSFMEMSDPLVQNIDACHARNGTEYLSSPYDMLPWLMAYDNHEYGRWLPDYWAMLSSLPDEQMAFFNDHFAQSMTGLPYSCQPMYLWIETTMNLNSKLKQGWLQLLLNEKQLFSTTRNVNNVARVKAAVTRNLKCHRRHKKHVECQPARMKKDEQAVQDIQACMKDFGADPFDTSLPTLRSLQSGVIASPELVHDFTTAIPDAQAQVEILLQE</sequence>
<dbReference type="InterPro" id="IPR001969">
    <property type="entry name" value="Aspartic_peptidase_AS"/>
</dbReference>
<evidence type="ECO:0000256" key="8">
    <source>
        <dbReference type="SAM" id="MobiDB-lite"/>
    </source>
</evidence>
<feature type="region of interest" description="Disordered" evidence="8">
    <location>
        <begin position="235"/>
        <end position="262"/>
    </location>
</feature>
<dbReference type="SUPFAM" id="SSF57756">
    <property type="entry name" value="Retrovirus zinc finger-like domains"/>
    <property type="match status" value="1"/>
</dbReference>
<dbReference type="PROSITE" id="PS50158">
    <property type="entry name" value="ZF_CCHC"/>
    <property type="match status" value="1"/>
</dbReference>
<accession>A0A6S7J0T2</accession>
<feature type="region of interest" description="Disordered" evidence="8">
    <location>
        <begin position="207"/>
        <end position="226"/>
    </location>
</feature>
<dbReference type="InterPro" id="IPR001878">
    <property type="entry name" value="Znf_CCHC"/>
</dbReference>
<feature type="compositionally biased region" description="Polar residues" evidence="8">
    <location>
        <begin position="235"/>
        <end position="249"/>
    </location>
</feature>
<dbReference type="GO" id="GO:0004519">
    <property type="term" value="F:endonuclease activity"/>
    <property type="evidence" value="ECO:0007669"/>
    <property type="project" value="UniProtKB-KW"/>
</dbReference>
<dbReference type="PANTHER" id="PTHR47018:SF3">
    <property type="entry name" value="MYCBP-ASSOCIATED PROTEIN"/>
    <property type="match status" value="1"/>
</dbReference>
<keyword evidence="7" id="KW-0175">Coiled coil</keyword>
<gene>
    <name evidence="9" type="ORF">PACLA_8A079737</name>
</gene>
<evidence type="ECO:0000256" key="7">
    <source>
        <dbReference type="SAM" id="Coils"/>
    </source>
</evidence>
<reference evidence="9" key="1">
    <citation type="submission" date="2020-04" db="EMBL/GenBank/DDBJ databases">
        <authorList>
            <person name="Alioto T."/>
            <person name="Alioto T."/>
            <person name="Gomez Garrido J."/>
        </authorList>
    </citation>
    <scope>NUCLEOTIDE SEQUENCE</scope>
    <source>
        <strain evidence="9">A484AB</strain>
    </source>
</reference>
<evidence type="ECO:0000313" key="10">
    <source>
        <dbReference type="Proteomes" id="UP001152795"/>
    </source>
</evidence>
<dbReference type="PROSITE" id="PS50175">
    <property type="entry name" value="ASP_PROT_RETROV"/>
    <property type="match status" value="1"/>
</dbReference>
<dbReference type="GO" id="GO:0004190">
    <property type="term" value="F:aspartic-type endopeptidase activity"/>
    <property type="evidence" value="ECO:0007669"/>
    <property type="project" value="InterPro"/>
</dbReference>
<dbReference type="CDD" id="cd09274">
    <property type="entry name" value="RNase_HI_RT_Ty3"/>
    <property type="match status" value="1"/>
</dbReference>
<dbReference type="Pfam" id="PF17917">
    <property type="entry name" value="RT_RNaseH"/>
    <property type="match status" value="1"/>
</dbReference>
<dbReference type="OrthoDB" id="76385at2759"/>
<dbReference type="SMART" id="SM00343">
    <property type="entry name" value="ZnF_C2HC"/>
    <property type="match status" value="2"/>
</dbReference>
<evidence type="ECO:0000256" key="1">
    <source>
        <dbReference type="ARBA" id="ARBA00022679"/>
    </source>
</evidence>
<keyword evidence="6" id="KW-0695">RNA-directed DNA polymerase</keyword>
<organism evidence="9 10">
    <name type="scientific">Paramuricea clavata</name>
    <name type="common">Red gorgonian</name>
    <name type="synonym">Violescent sea-whip</name>
    <dbReference type="NCBI Taxonomy" id="317549"/>
    <lineage>
        <taxon>Eukaryota</taxon>
        <taxon>Metazoa</taxon>
        <taxon>Cnidaria</taxon>
        <taxon>Anthozoa</taxon>
        <taxon>Octocorallia</taxon>
        <taxon>Malacalcyonacea</taxon>
        <taxon>Plexauridae</taxon>
        <taxon>Paramuricea</taxon>
    </lineage>
</organism>
<protein>
    <submittedName>
        <fullName evidence="9">Retrovirus-related Pol poly</fullName>
    </submittedName>
</protein>
<evidence type="ECO:0000313" key="9">
    <source>
        <dbReference type="EMBL" id="CAB4022719.1"/>
    </source>
</evidence>
<feature type="region of interest" description="Disordered" evidence="8">
    <location>
        <begin position="692"/>
        <end position="724"/>
    </location>
</feature>
<feature type="coiled-coil region" evidence="7">
    <location>
        <begin position="1227"/>
        <end position="1261"/>
    </location>
</feature>
<dbReference type="GO" id="GO:0003964">
    <property type="term" value="F:RNA-directed DNA polymerase activity"/>
    <property type="evidence" value="ECO:0007669"/>
    <property type="project" value="UniProtKB-KW"/>
</dbReference>
<evidence type="ECO:0000256" key="3">
    <source>
        <dbReference type="ARBA" id="ARBA00022722"/>
    </source>
</evidence>
<dbReference type="InterPro" id="IPR036875">
    <property type="entry name" value="Znf_CCHC_sf"/>
</dbReference>
<dbReference type="InterPro" id="IPR043502">
    <property type="entry name" value="DNA/RNA_pol_sf"/>
</dbReference>
<dbReference type="PANTHER" id="PTHR47018">
    <property type="entry name" value="CXC DOMAIN-CONTAINING PROTEIN-RELATED"/>
    <property type="match status" value="1"/>
</dbReference>
<dbReference type="Proteomes" id="UP001152795">
    <property type="component" value="Unassembled WGS sequence"/>
</dbReference>
<evidence type="ECO:0000256" key="6">
    <source>
        <dbReference type="ARBA" id="ARBA00022918"/>
    </source>
</evidence>
<keyword evidence="10" id="KW-1185">Reference proteome</keyword>
<dbReference type="GO" id="GO:0006508">
    <property type="term" value="P:proteolysis"/>
    <property type="evidence" value="ECO:0007669"/>
    <property type="project" value="InterPro"/>
</dbReference>
<keyword evidence="5" id="KW-0378">Hydrolase</keyword>
<evidence type="ECO:0000256" key="5">
    <source>
        <dbReference type="ARBA" id="ARBA00022801"/>
    </source>
</evidence>
<name>A0A6S7J0T2_PARCT</name>
<dbReference type="SUPFAM" id="SSF50630">
    <property type="entry name" value="Acid proteases"/>
    <property type="match status" value="1"/>
</dbReference>
<keyword evidence="3" id="KW-0540">Nuclease</keyword>
<keyword evidence="4" id="KW-0255">Endonuclease</keyword>
<dbReference type="InterPro" id="IPR041373">
    <property type="entry name" value="RT_RNaseH"/>
</dbReference>
<keyword evidence="2" id="KW-0548">Nucleotidyltransferase</keyword>
<dbReference type="SUPFAM" id="SSF56672">
    <property type="entry name" value="DNA/RNA polymerases"/>
    <property type="match status" value="1"/>
</dbReference>
<dbReference type="GO" id="GO:0003676">
    <property type="term" value="F:nucleic acid binding"/>
    <property type="evidence" value="ECO:0007669"/>
    <property type="project" value="InterPro"/>
</dbReference>
<dbReference type="InterPro" id="IPR021109">
    <property type="entry name" value="Peptidase_aspartic_dom_sf"/>
</dbReference>
<evidence type="ECO:0000256" key="2">
    <source>
        <dbReference type="ARBA" id="ARBA00022695"/>
    </source>
</evidence>
<dbReference type="Gene3D" id="4.10.60.10">
    <property type="entry name" value="Zinc finger, CCHC-type"/>
    <property type="match status" value="1"/>
</dbReference>
<feature type="region of interest" description="Disordered" evidence="8">
    <location>
        <begin position="1060"/>
        <end position="1095"/>
    </location>
</feature>
<dbReference type="Gene3D" id="2.40.70.10">
    <property type="entry name" value="Acid Proteases"/>
    <property type="match status" value="1"/>
</dbReference>
<evidence type="ECO:0000256" key="4">
    <source>
        <dbReference type="ARBA" id="ARBA00022759"/>
    </source>
</evidence>
<dbReference type="GO" id="GO:0008270">
    <property type="term" value="F:zinc ion binding"/>
    <property type="evidence" value="ECO:0007669"/>
    <property type="project" value="InterPro"/>
</dbReference>
<comment type="caution">
    <text evidence="9">The sequence shown here is derived from an EMBL/GenBank/DDBJ whole genome shotgun (WGS) entry which is preliminary data.</text>
</comment>
<dbReference type="InterPro" id="IPR001995">
    <property type="entry name" value="Peptidase_A2_cat"/>
</dbReference>
<dbReference type="PROSITE" id="PS00141">
    <property type="entry name" value="ASP_PROTEASE"/>
    <property type="match status" value="1"/>
</dbReference>
<dbReference type="EMBL" id="CACRXK020012117">
    <property type="protein sequence ID" value="CAB4022719.1"/>
    <property type="molecule type" value="Genomic_DNA"/>
</dbReference>
<feature type="compositionally biased region" description="Acidic residues" evidence="8">
    <location>
        <begin position="693"/>
        <end position="713"/>
    </location>
</feature>
<keyword evidence="1" id="KW-0808">Transferase</keyword>
<proteinExistence type="predicted"/>